<keyword evidence="3 12" id="KW-1134">Transmembrane beta strand</keyword>
<name>A0A6G7YN26_9SPHN</name>
<dbReference type="InterPro" id="IPR036942">
    <property type="entry name" value="Beta-barrel_TonB_sf"/>
</dbReference>
<keyword evidence="4" id="KW-0410">Iron transport</keyword>
<evidence type="ECO:0000256" key="7">
    <source>
        <dbReference type="ARBA" id="ARBA00023004"/>
    </source>
</evidence>
<dbReference type="EMBL" id="CP049869">
    <property type="protein sequence ID" value="QIK78137.1"/>
    <property type="molecule type" value="Genomic_DNA"/>
</dbReference>
<organism evidence="18 19">
    <name type="scientific">Sphingomonas piscis</name>
    <dbReference type="NCBI Taxonomy" id="2714943"/>
    <lineage>
        <taxon>Bacteria</taxon>
        <taxon>Pseudomonadati</taxon>
        <taxon>Pseudomonadota</taxon>
        <taxon>Alphaproteobacteria</taxon>
        <taxon>Sphingomonadales</taxon>
        <taxon>Sphingomonadaceae</taxon>
        <taxon>Sphingomonas</taxon>
    </lineage>
</organism>
<dbReference type="InterPro" id="IPR012910">
    <property type="entry name" value="Plug_dom"/>
</dbReference>
<evidence type="ECO:0000256" key="2">
    <source>
        <dbReference type="ARBA" id="ARBA00022448"/>
    </source>
</evidence>
<evidence type="ECO:0000256" key="12">
    <source>
        <dbReference type="PROSITE-ProRule" id="PRU01360"/>
    </source>
</evidence>
<keyword evidence="7" id="KW-0408">Iron</keyword>
<evidence type="ECO:0000259" key="17">
    <source>
        <dbReference type="Pfam" id="PF07715"/>
    </source>
</evidence>
<dbReference type="PROSITE" id="PS01156">
    <property type="entry name" value="TONB_DEPENDENT_REC_2"/>
    <property type="match status" value="1"/>
</dbReference>
<evidence type="ECO:0000256" key="9">
    <source>
        <dbReference type="ARBA" id="ARBA00023077"/>
    </source>
</evidence>
<dbReference type="PANTHER" id="PTHR32552:SF81">
    <property type="entry name" value="TONB-DEPENDENT OUTER MEMBRANE RECEPTOR"/>
    <property type="match status" value="1"/>
</dbReference>
<dbReference type="AlphaFoldDB" id="A0A6G7YN26"/>
<reference evidence="18 19" key="1">
    <citation type="submission" date="2020-03" db="EMBL/GenBank/DDBJ databases">
        <title>Sphingomonas sp. nov., isolated from fish.</title>
        <authorList>
            <person name="Hyun D.-W."/>
            <person name="Bae J.-W."/>
        </authorList>
    </citation>
    <scope>NUCLEOTIDE SEQUENCE [LARGE SCALE GENOMIC DNA]</scope>
    <source>
        <strain evidence="18 19">HDW15B</strain>
    </source>
</reference>
<feature type="short sequence motif" description="TonB C-terminal box" evidence="13">
    <location>
        <begin position="795"/>
        <end position="812"/>
    </location>
</feature>
<keyword evidence="8" id="KW-0406">Ion transport</keyword>
<keyword evidence="10 12" id="KW-0472">Membrane</keyword>
<gene>
    <name evidence="18" type="ORF">G7077_03625</name>
</gene>
<evidence type="ECO:0000259" key="16">
    <source>
        <dbReference type="Pfam" id="PF00593"/>
    </source>
</evidence>
<dbReference type="GO" id="GO:0009279">
    <property type="term" value="C:cell outer membrane"/>
    <property type="evidence" value="ECO:0007669"/>
    <property type="project" value="UniProtKB-SubCell"/>
</dbReference>
<dbReference type="Pfam" id="PF00593">
    <property type="entry name" value="TonB_dep_Rec_b-barrel"/>
    <property type="match status" value="1"/>
</dbReference>
<evidence type="ECO:0000256" key="8">
    <source>
        <dbReference type="ARBA" id="ARBA00023065"/>
    </source>
</evidence>
<dbReference type="Proteomes" id="UP000503222">
    <property type="component" value="Chromosome"/>
</dbReference>
<evidence type="ECO:0000313" key="18">
    <source>
        <dbReference type="EMBL" id="QIK78137.1"/>
    </source>
</evidence>
<dbReference type="PANTHER" id="PTHR32552">
    <property type="entry name" value="FERRICHROME IRON RECEPTOR-RELATED"/>
    <property type="match status" value="1"/>
</dbReference>
<evidence type="ECO:0000256" key="4">
    <source>
        <dbReference type="ARBA" id="ARBA00022496"/>
    </source>
</evidence>
<feature type="domain" description="TonB-dependent receptor-like beta-barrel" evidence="16">
    <location>
        <begin position="284"/>
        <end position="777"/>
    </location>
</feature>
<dbReference type="KEGG" id="spii:G7077_03625"/>
<accession>A0A6G7YN26</accession>
<feature type="chain" id="PRO_5026047259" evidence="15">
    <location>
        <begin position="30"/>
        <end position="812"/>
    </location>
</feature>
<keyword evidence="19" id="KW-1185">Reference proteome</keyword>
<evidence type="ECO:0000256" key="10">
    <source>
        <dbReference type="ARBA" id="ARBA00023136"/>
    </source>
</evidence>
<dbReference type="RefSeq" id="WP_166410530.1">
    <property type="nucleotide sequence ID" value="NZ_CP049869.1"/>
</dbReference>
<keyword evidence="6 15" id="KW-0732">Signal</keyword>
<evidence type="ECO:0000256" key="3">
    <source>
        <dbReference type="ARBA" id="ARBA00022452"/>
    </source>
</evidence>
<keyword evidence="18" id="KW-0675">Receptor</keyword>
<feature type="domain" description="TonB-dependent receptor plug" evidence="17">
    <location>
        <begin position="77"/>
        <end position="185"/>
    </location>
</feature>
<evidence type="ECO:0000256" key="13">
    <source>
        <dbReference type="PROSITE-ProRule" id="PRU10144"/>
    </source>
</evidence>
<sequence>MLHFQSLPAARHLLFAGASAIALSAPAAAQTDATQPANETAGEASAAVAAGAGTAAAASTQNDPEIVVTARRRKERAQDVPIALTAVSGETLDRIGATNLTQIAQLTPSLVIRNNNARNTFANIRGLGSNSDQNDGLEIGVGFYVDDVYYGRIGASQFDLIDLERVEVLRGPQGTLFGKNTTAGAISITTRAPEFRHGFTGEATIGDDGYHQLRGSLTGPIAEDLAAYRVTLSHTHRDGSLRNLFDGREINDFTNFNLRGQLLLTPTPDINVRLIGDYSRQTSYSRTTSIVGLFTRYANGAPLTNNWLDRARRGGYEPRFDITDPFARVVDVNGPVQANMKGYGVSGKADWDVGPVVLTSITAWRGWDWYPDNDTDNTPLELTLHSGTDNHQRQFSQEFRAASKGDGKIDYVGGLYYFWQNVNGLGHYQQGPASALWNNPNANQTIANYALNGFLSLSVIEPITHSYAAFGQATWHASDRLSVTGGLRFTHEKKTGLFDQYTAAGNDLSLLTPAQRVTAQNLRNAIYPEKRYTTGLKDNALTGQVTLSYKVAPDVLTYATYSRGSKSGGLSLGDLPAGISPVVDPEKVDAWELGVKSQFWDRRITLNAAAYLTKVKDYQAGVTEQIGTTSSSIRYISNIPGVRSRGVEADLTVAPSRWVRLTASAAYNDAVYRDYRNAQVAPENRNVSQVQDLSGVQLANAPKFIYYVGADVTQPVQLFGVGDEVYGRVDWNHRSSNDTSGSNSIYTKIPAYGIANARVGLRFGDGRYDLSAWVTNLFDKQYFTALSASNLGLITANLGDERSFGATLRAHF</sequence>
<keyword evidence="2 12" id="KW-0813">Transport</keyword>
<dbReference type="PROSITE" id="PS52016">
    <property type="entry name" value="TONB_DEPENDENT_REC_3"/>
    <property type="match status" value="1"/>
</dbReference>
<dbReference type="CDD" id="cd01347">
    <property type="entry name" value="ligand_gated_channel"/>
    <property type="match status" value="1"/>
</dbReference>
<evidence type="ECO:0000256" key="5">
    <source>
        <dbReference type="ARBA" id="ARBA00022692"/>
    </source>
</evidence>
<evidence type="ECO:0000256" key="1">
    <source>
        <dbReference type="ARBA" id="ARBA00004571"/>
    </source>
</evidence>
<evidence type="ECO:0000256" key="14">
    <source>
        <dbReference type="RuleBase" id="RU003357"/>
    </source>
</evidence>
<dbReference type="InterPro" id="IPR000531">
    <property type="entry name" value="Beta-barrel_TonB"/>
</dbReference>
<dbReference type="InterPro" id="IPR010917">
    <property type="entry name" value="TonB_rcpt_CS"/>
</dbReference>
<evidence type="ECO:0000313" key="19">
    <source>
        <dbReference type="Proteomes" id="UP000503222"/>
    </source>
</evidence>
<feature type="signal peptide" evidence="15">
    <location>
        <begin position="1"/>
        <end position="29"/>
    </location>
</feature>
<keyword evidence="5 12" id="KW-0812">Transmembrane</keyword>
<dbReference type="InterPro" id="IPR039426">
    <property type="entry name" value="TonB-dep_rcpt-like"/>
</dbReference>
<dbReference type="GO" id="GO:0006826">
    <property type="term" value="P:iron ion transport"/>
    <property type="evidence" value="ECO:0007669"/>
    <property type="project" value="UniProtKB-KW"/>
</dbReference>
<dbReference type="Pfam" id="PF07715">
    <property type="entry name" value="Plug"/>
    <property type="match status" value="1"/>
</dbReference>
<comment type="similarity">
    <text evidence="12 14">Belongs to the TonB-dependent receptor family.</text>
</comment>
<keyword evidence="11 12" id="KW-0998">Cell outer membrane</keyword>
<comment type="subcellular location">
    <subcellularLocation>
        <location evidence="1 12">Cell outer membrane</location>
        <topology evidence="1 12">Multi-pass membrane protein</topology>
    </subcellularLocation>
</comment>
<protein>
    <submittedName>
        <fullName evidence="18">TonB-dependent receptor</fullName>
    </submittedName>
</protein>
<evidence type="ECO:0000256" key="6">
    <source>
        <dbReference type="ARBA" id="ARBA00022729"/>
    </source>
</evidence>
<keyword evidence="9 14" id="KW-0798">TonB box</keyword>
<dbReference type="Gene3D" id="2.40.170.20">
    <property type="entry name" value="TonB-dependent receptor, beta-barrel domain"/>
    <property type="match status" value="1"/>
</dbReference>
<proteinExistence type="inferred from homology"/>
<evidence type="ECO:0000256" key="11">
    <source>
        <dbReference type="ARBA" id="ARBA00023237"/>
    </source>
</evidence>
<evidence type="ECO:0000256" key="15">
    <source>
        <dbReference type="SAM" id="SignalP"/>
    </source>
</evidence>
<dbReference type="SUPFAM" id="SSF56935">
    <property type="entry name" value="Porins"/>
    <property type="match status" value="1"/>
</dbReference>